<keyword evidence="3" id="KW-1185">Reference proteome</keyword>
<comment type="caution">
    <text evidence="2">The sequence shown here is derived from an EMBL/GenBank/DDBJ whole genome shotgun (WGS) entry which is preliminary data.</text>
</comment>
<accession>V8PJY5</accession>
<feature type="non-terminal residue" evidence="2">
    <location>
        <position position="1"/>
    </location>
</feature>
<sequence length="135" mass="15271">MSAEDSRKPSKRAFRTSSLNRICGNSAAGKRSSSRSNSRKRRWWQRPSMSLTQGDSLSPLTSLFFVEGRNEMNLQIAMPFATETGLAPGPEGCQSCRSGWQVKLQKRHPLTRYLDMPPSAMFMGHRYVQESTLKE</sequence>
<evidence type="ECO:0000313" key="3">
    <source>
        <dbReference type="Proteomes" id="UP000018936"/>
    </source>
</evidence>
<reference evidence="2 3" key="1">
    <citation type="journal article" date="2013" name="Proc. Natl. Acad. Sci. U.S.A.">
        <title>The king cobra genome reveals dynamic gene evolution and adaptation in the snake venom system.</title>
        <authorList>
            <person name="Vonk F.J."/>
            <person name="Casewell N.R."/>
            <person name="Henkel C.V."/>
            <person name="Heimberg A.M."/>
            <person name="Jansen H.J."/>
            <person name="McCleary R.J."/>
            <person name="Kerkkamp H.M."/>
            <person name="Vos R.A."/>
            <person name="Guerreiro I."/>
            <person name="Calvete J.J."/>
            <person name="Wuster W."/>
            <person name="Woods A.E."/>
            <person name="Logan J.M."/>
            <person name="Harrison R.A."/>
            <person name="Castoe T.A."/>
            <person name="de Koning A.P."/>
            <person name="Pollock D.D."/>
            <person name="Yandell M."/>
            <person name="Calderon D."/>
            <person name="Renjifo C."/>
            <person name="Currier R.B."/>
            <person name="Salgado D."/>
            <person name="Pla D."/>
            <person name="Sanz L."/>
            <person name="Hyder A.S."/>
            <person name="Ribeiro J.M."/>
            <person name="Arntzen J.W."/>
            <person name="van den Thillart G.E."/>
            <person name="Boetzer M."/>
            <person name="Pirovano W."/>
            <person name="Dirks R.P."/>
            <person name="Spaink H.P."/>
            <person name="Duboule D."/>
            <person name="McGlinn E."/>
            <person name="Kini R.M."/>
            <person name="Richardson M.K."/>
        </authorList>
    </citation>
    <scope>NUCLEOTIDE SEQUENCE</scope>
    <source>
        <tissue evidence="2">Blood</tissue>
    </source>
</reference>
<feature type="region of interest" description="Disordered" evidence="1">
    <location>
        <begin position="1"/>
        <end position="54"/>
    </location>
</feature>
<gene>
    <name evidence="2" type="primary">IIV6-232R</name>
    <name evidence="2" type="ORF">L345_00017</name>
</gene>
<evidence type="ECO:0000313" key="2">
    <source>
        <dbReference type="EMBL" id="ETE74157.1"/>
    </source>
</evidence>
<organism evidence="2 3">
    <name type="scientific">Ophiophagus hannah</name>
    <name type="common">King cobra</name>
    <name type="synonym">Naja hannah</name>
    <dbReference type="NCBI Taxonomy" id="8665"/>
    <lineage>
        <taxon>Eukaryota</taxon>
        <taxon>Metazoa</taxon>
        <taxon>Chordata</taxon>
        <taxon>Craniata</taxon>
        <taxon>Vertebrata</taxon>
        <taxon>Euteleostomi</taxon>
        <taxon>Lepidosauria</taxon>
        <taxon>Squamata</taxon>
        <taxon>Bifurcata</taxon>
        <taxon>Unidentata</taxon>
        <taxon>Episquamata</taxon>
        <taxon>Toxicofera</taxon>
        <taxon>Serpentes</taxon>
        <taxon>Colubroidea</taxon>
        <taxon>Elapidae</taxon>
        <taxon>Elapinae</taxon>
        <taxon>Ophiophagus</taxon>
    </lineage>
</organism>
<protein>
    <submittedName>
        <fullName evidence="2">Putative ubiquitin thioesterase</fullName>
    </submittedName>
</protein>
<name>V8PJY5_OPHHA</name>
<evidence type="ECO:0000256" key="1">
    <source>
        <dbReference type="SAM" id="MobiDB-lite"/>
    </source>
</evidence>
<dbReference type="AlphaFoldDB" id="V8PJY5"/>
<dbReference type="EMBL" id="AZIM01000001">
    <property type="protein sequence ID" value="ETE74157.1"/>
    <property type="molecule type" value="Genomic_DNA"/>
</dbReference>
<proteinExistence type="predicted"/>
<feature type="compositionally biased region" description="Low complexity" evidence="1">
    <location>
        <begin position="24"/>
        <end position="36"/>
    </location>
</feature>
<dbReference type="Proteomes" id="UP000018936">
    <property type="component" value="Unassembled WGS sequence"/>
</dbReference>